<reference evidence="1 2" key="1">
    <citation type="journal article" date="2013" name="PLoS Genet.">
        <title>Comparative genome structure, secondary metabolite, and effector coding capacity across Cochliobolus pathogens.</title>
        <authorList>
            <person name="Condon B.J."/>
            <person name="Leng Y."/>
            <person name="Wu D."/>
            <person name="Bushley K.E."/>
            <person name="Ohm R.A."/>
            <person name="Otillar R."/>
            <person name="Martin J."/>
            <person name="Schackwitz W."/>
            <person name="Grimwood J."/>
            <person name="MohdZainudin N."/>
            <person name="Xue C."/>
            <person name="Wang R."/>
            <person name="Manning V.A."/>
            <person name="Dhillon B."/>
            <person name="Tu Z.J."/>
            <person name="Steffenson B.J."/>
            <person name="Salamov A."/>
            <person name="Sun H."/>
            <person name="Lowry S."/>
            <person name="LaButti K."/>
            <person name="Han J."/>
            <person name="Copeland A."/>
            <person name="Lindquist E."/>
            <person name="Barry K."/>
            <person name="Schmutz J."/>
            <person name="Baker S.E."/>
            <person name="Ciuffetti L.M."/>
            <person name="Grigoriev I.V."/>
            <person name="Zhong S."/>
            <person name="Turgeon B.G."/>
        </authorList>
    </citation>
    <scope>NUCLEOTIDE SEQUENCE [LARGE SCALE GENOMIC DNA]</scope>
    <source>
        <strain evidence="1 2">26-R-13</strain>
    </source>
</reference>
<evidence type="ECO:0000313" key="1">
    <source>
        <dbReference type="EMBL" id="EUC31416.1"/>
    </source>
</evidence>
<dbReference type="RefSeq" id="XP_007714270.1">
    <property type="nucleotide sequence ID" value="XM_007716080.1"/>
</dbReference>
<name>W6YJD4_COCC2</name>
<keyword evidence="2" id="KW-1185">Reference proteome</keyword>
<protein>
    <submittedName>
        <fullName evidence="1">Uncharacterized protein</fullName>
    </submittedName>
</protein>
<dbReference type="HOGENOM" id="CLU_2628462_0_0_1"/>
<dbReference type="GeneID" id="19142335"/>
<dbReference type="KEGG" id="bze:COCCADRAFT_101319"/>
<feature type="non-terminal residue" evidence="1">
    <location>
        <position position="1"/>
    </location>
</feature>
<dbReference type="EMBL" id="KI964663">
    <property type="protein sequence ID" value="EUC31416.1"/>
    <property type="molecule type" value="Genomic_DNA"/>
</dbReference>
<accession>W6YJD4</accession>
<dbReference type="Proteomes" id="UP000053841">
    <property type="component" value="Unassembled WGS sequence"/>
</dbReference>
<organism evidence="1 2">
    <name type="scientific">Cochliobolus carbonum (strain 26-R-13)</name>
    <name type="common">Maize leaf spot fungus</name>
    <name type="synonym">Bipolaris zeicola</name>
    <dbReference type="NCBI Taxonomy" id="930089"/>
    <lineage>
        <taxon>Eukaryota</taxon>
        <taxon>Fungi</taxon>
        <taxon>Dikarya</taxon>
        <taxon>Ascomycota</taxon>
        <taxon>Pezizomycotina</taxon>
        <taxon>Dothideomycetes</taxon>
        <taxon>Pleosporomycetidae</taxon>
        <taxon>Pleosporales</taxon>
        <taxon>Pleosporineae</taxon>
        <taxon>Pleosporaceae</taxon>
        <taxon>Bipolaris</taxon>
    </lineage>
</organism>
<evidence type="ECO:0000313" key="2">
    <source>
        <dbReference type="Proteomes" id="UP000053841"/>
    </source>
</evidence>
<dbReference type="AlphaFoldDB" id="W6YJD4"/>
<proteinExistence type="predicted"/>
<gene>
    <name evidence="1" type="ORF">COCCADRAFT_101319</name>
</gene>
<sequence length="78" mass="8791">HALSSSTSYNLPFILPAATQRGDNSCQDAQCSCYLPSPLLLSRGPYALLQTLFPPTTPYMDVSLVLYPSFSMRRHYRY</sequence>